<comment type="caution">
    <text evidence="1">The sequence shown here is derived from an EMBL/GenBank/DDBJ whole genome shotgun (WGS) entry which is preliminary data.</text>
</comment>
<dbReference type="OrthoDB" id="762784at2"/>
<protein>
    <recommendedName>
        <fullName evidence="3">Lipoprotein</fullName>
    </recommendedName>
</protein>
<name>A0A316XAR3_9FLAO</name>
<accession>A0A316XAR3</accession>
<dbReference type="AlphaFoldDB" id="A0A316XAR3"/>
<keyword evidence="2" id="KW-1185">Reference proteome</keyword>
<evidence type="ECO:0000313" key="2">
    <source>
        <dbReference type="Proteomes" id="UP000236594"/>
    </source>
</evidence>
<organism evidence="1 2">
    <name type="scientific">Chryseobacterium phosphatilyticum</name>
    <dbReference type="NCBI Taxonomy" id="475075"/>
    <lineage>
        <taxon>Bacteria</taxon>
        <taxon>Pseudomonadati</taxon>
        <taxon>Bacteroidota</taxon>
        <taxon>Flavobacteriia</taxon>
        <taxon>Flavobacteriales</taxon>
        <taxon>Weeksellaceae</taxon>
        <taxon>Chryseobacterium group</taxon>
        <taxon>Chryseobacterium</taxon>
    </lineage>
</organism>
<evidence type="ECO:0008006" key="3">
    <source>
        <dbReference type="Google" id="ProtNLM"/>
    </source>
</evidence>
<dbReference type="Proteomes" id="UP000236594">
    <property type="component" value="Unassembled WGS sequence"/>
</dbReference>
<sequence length="173" mass="19943">MKSNLIFSVLLTVGLISCTSEKAVDFKKEITAQEQIVFNALINKEGYETEKSLSIIKRDYDRALSFINKEEQLFDSVIKHLSILSDDHIKEGAPVKTAAISYYKAMKDLFLLDRQSIQQQKITFSKDIRKVDKAQDSILQISRKKLEFHKIVEARNMDLQKALEKFDQANNIK</sequence>
<proteinExistence type="predicted"/>
<reference evidence="1 2" key="1">
    <citation type="submission" date="2018-04" db="EMBL/GenBank/DDBJ databases">
        <title>Draft Genome Sequence of Phosphate-Solubilizing Chryseobacterium sp. ISE14 that is a Biocontrol and Plant Growth-Promoting Rhizobacterium Isolated from Cucumber.</title>
        <authorList>
            <person name="Jeong J.-J."/>
            <person name="Sang M.K."/>
            <person name="Choi I.-G."/>
            <person name="Kim K.D."/>
        </authorList>
    </citation>
    <scope>NUCLEOTIDE SEQUENCE [LARGE SCALE GENOMIC DNA]</scope>
    <source>
        <strain evidence="1 2">ISE14</strain>
    </source>
</reference>
<evidence type="ECO:0000313" key="1">
    <source>
        <dbReference type="EMBL" id="PWN70614.1"/>
    </source>
</evidence>
<dbReference type="EMBL" id="PPED02000002">
    <property type="protein sequence ID" value="PWN70614.1"/>
    <property type="molecule type" value="Genomic_DNA"/>
</dbReference>
<dbReference type="RefSeq" id="WP_109712258.1">
    <property type="nucleotide sequence ID" value="NZ_PPED02000002.1"/>
</dbReference>
<gene>
    <name evidence="1" type="ORF">C1631_011695</name>
</gene>
<dbReference type="PROSITE" id="PS51257">
    <property type="entry name" value="PROKAR_LIPOPROTEIN"/>
    <property type="match status" value="1"/>
</dbReference>